<keyword evidence="9 11" id="KW-0456">Lyase</keyword>
<comment type="catalytic activity">
    <reaction evidence="1">
        <text>1-(2-carboxyphenylamino)-1-deoxy-D-ribulose 5-phosphate + H(+) = (1S,2R)-1-C-(indol-3-yl)glycerol 3-phosphate + CO2 + H2O</text>
        <dbReference type="Rhea" id="RHEA:23476"/>
        <dbReference type="ChEBI" id="CHEBI:15377"/>
        <dbReference type="ChEBI" id="CHEBI:15378"/>
        <dbReference type="ChEBI" id="CHEBI:16526"/>
        <dbReference type="ChEBI" id="CHEBI:58613"/>
        <dbReference type="ChEBI" id="CHEBI:58866"/>
        <dbReference type="EC" id="4.1.1.48"/>
    </reaction>
</comment>
<dbReference type="UniPathway" id="UPA00035">
    <property type="reaction ID" value="UER00043"/>
</dbReference>
<keyword evidence="6" id="KW-0210">Decarboxylase</keyword>
<evidence type="ECO:0000259" key="10">
    <source>
        <dbReference type="Pfam" id="PF00218"/>
    </source>
</evidence>
<dbReference type="Proteomes" id="UP000430670">
    <property type="component" value="Unassembled WGS sequence"/>
</dbReference>
<proteinExistence type="inferred from homology"/>
<evidence type="ECO:0000256" key="8">
    <source>
        <dbReference type="ARBA" id="ARBA00023141"/>
    </source>
</evidence>
<feature type="non-terminal residue" evidence="11">
    <location>
        <position position="284"/>
    </location>
</feature>
<dbReference type="Pfam" id="PF00218">
    <property type="entry name" value="IGPS"/>
    <property type="match status" value="1"/>
</dbReference>
<dbReference type="OrthoDB" id="9804217at2"/>
<keyword evidence="8" id="KW-0057">Aromatic amino acid biosynthesis</keyword>
<dbReference type="GO" id="GO:0004425">
    <property type="term" value="F:indole-3-glycerol-phosphate synthase activity"/>
    <property type="evidence" value="ECO:0007669"/>
    <property type="project" value="UniProtKB-EC"/>
</dbReference>
<evidence type="ECO:0000256" key="4">
    <source>
        <dbReference type="ARBA" id="ARBA00012362"/>
    </source>
</evidence>
<protein>
    <recommendedName>
        <fullName evidence="4">indole-3-glycerol-phosphate synthase</fullName>
        <ecNumber evidence="4">4.1.1.48</ecNumber>
    </recommendedName>
</protein>
<evidence type="ECO:0000256" key="2">
    <source>
        <dbReference type="ARBA" id="ARBA00004696"/>
    </source>
</evidence>
<dbReference type="EMBL" id="WNKU01000001">
    <property type="protein sequence ID" value="MTV47427.1"/>
    <property type="molecule type" value="Genomic_DNA"/>
</dbReference>
<dbReference type="EMBL" id="AY142942">
    <property type="protein sequence ID" value="AAN87546.1"/>
    <property type="molecule type" value="Genomic_DNA"/>
</dbReference>
<name>Q8GDN4_HELMO</name>
<evidence type="ECO:0000256" key="6">
    <source>
        <dbReference type="ARBA" id="ARBA00022793"/>
    </source>
</evidence>
<dbReference type="PROSITE" id="PS00614">
    <property type="entry name" value="IGPS"/>
    <property type="match status" value="1"/>
</dbReference>
<dbReference type="PANTHER" id="PTHR22854">
    <property type="entry name" value="TRYPTOPHAN BIOSYNTHESIS PROTEIN"/>
    <property type="match status" value="1"/>
</dbReference>
<evidence type="ECO:0000256" key="3">
    <source>
        <dbReference type="ARBA" id="ARBA00008737"/>
    </source>
</evidence>
<dbReference type="GO" id="GO:0000162">
    <property type="term" value="P:L-tryptophan biosynthetic process"/>
    <property type="evidence" value="ECO:0007669"/>
    <property type="project" value="UniProtKB-UniPathway"/>
</dbReference>
<evidence type="ECO:0000313" key="12">
    <source>
        <dbReference type="EMBL" id="MTV47427.1"/>
    </source>
</evidence>
<dbReference type="PANTHER" id="PTHR22854:SF2">
    <property type="entry name" value="INDOLE-3-GLYCEROL-PHOSPHATE SYNTHASE"/>
    <property type="match status" value="1"/>
</dbReference>
<dbReference type="RefSeq" id="WP_155474554.1">
    <property type="nucleotide sequence ID" value="NZ_WNKU01000001.1"/>
</dbReference>
<evidence type="ECO:0000256" key="7">
    <source>
        <dbReference type="ARBA" id="ARBA00022822"/>
    </source>
</evidence>
<dbReference type="InterPro" id="IPR045186">
    <property type="entry name" value="Indole-3-glycerol_P_synth"/>
</dbReference>
<evidence type="ECO:0000256" key="9">
    <source>
        <dbReference type="ARBA" id="ARBA00023239"/>
    </source>
</evidence>
<sequence>MKDLQPEIALTGFLQTMWEIQAKRVQEGRRKVSYAELEQEIASLPAPRKFSRSLQENENSLVTIIAEVKRASPSKGPLFPEAKAGELAVRYEKAGASAISVLTEEKYFLGCLEDLREVSSRVTIPVMRKDFLIDPYQILEARCYGADACLLIAAFLGPTRLAEMCAAALQYELQPLIEIHGVEDLQWTLQAVEQNRKNHPQWTPVLGINARNLSTLTVDKEQVLRLGAALPKDTVKVAESGIKTREDVERAAAAGYDTILVGEALVTAADPGEAIRQLTGKAVG</sequence>
<dbReference type="InterPro" id="IPR013798">
    <property type="entry name" value="Indole-3-glycerol_P_synth_dom"/>
</dbReference>
<evidence type="ECO:0000313" key="11">
    <source>
        <dbReference type="EMBL" id="AAN87546.1"/>
    </source>
</evidence>
<evidence type="ECO:0000256" key="5">
    <source>
        <dbReference type="ARBA" id="ARBA00022605"/>
    </source>
</evidence>
<comment type="pathway">
    <text evidence="2">Amino-acid biosynthesis; L-tryptophan biosynthesis; L-tryptophan from chorismate: step 4/5.</text>
</comment>
<reference evidence="11" key="1">
    <citation type="journal article" date="2002" name="Science">
        <title>Whole-genome analysis of photosynthetic prokaryotes.</title>
        <authorList>
            <person name="Raymond J."/>
            <person name="Zhaxybayeva O."/>
            <person name="Gogarten J.P."/>
            <person name="Gerdes S.Y."/>
            <person name="Blankenship R.E."/>
        </authorList>
    </citation>
    <scope>NUCLEOTIDE SEQUENCE</scope>
</reference>
<dbReference type="InterPro" id="IPR013785">
    <property type="entry name" value="Aldolase_TIM"/>
</dbReference>
<accession>Q8GDN4</accession>
<comment type="similarity">
    <text evidence="3">Belongs to the TrpC family.</text>
</comment>
<dbReference type="CDD" id="cd00331">
    <property type="entry name" value="IGPS"/>
    <property type="match status" value="1"/>
</dbReference>
<dbReference type="InterPro" id="IPR011060">
    <property type="entry name" value="RibuloseP-bd_barrel"/>
</dbReference>
<gene>
    <name evidence="12" type="ORF">GJ688_00355</name>
</gene>
<feature type="domain" description="Indole-3-glycerol phosphate synthase" evidence="10">
    <location>
        <begin position="15"/>
        <end position="278"/>
    </location>
</feature>
<dbReference type="InterPro" id="IPR001468">
    <property type="entry name" value="Indole-3-GlycerolPSynthase_CS"/>
</dbReference>
<evidence type="ECO:0000313" key="13">
    <source>
        <dbReference type="Proteomes" id="UP000430670"/>
    </source>
</evidence>
<dbReference type="Gene3D" id="3.20.20.70">
    <property type="entry name" value="Aldolase class I"/>
    <property type="match status" value="1"/>
</dbReference>
<dbReference type="AlphaFoldDB" id="Q8GDN4"/>
<keyword evidence="7" id="KW-0822">Tryptophan biosynthesis</keyword>
<evidence type="ECO:0000256" key="1">
    <source>
        <dbReference type="ARBA" id="ARBA00001633"/>
    </source>
</evidence>
<keyword evidence="13" id="KW-1185">Reference proteome</keyword>
<organism evidence="11">
    <name type="scientific">Heliobacterium mobile</name>
    <name type="common">Heliobacillus mobilis</name>
    <dbReference type="NCBI Taxonomy" id="28064"/>
    <lineage>
        <taxon>Bacteria</taxon>
        <taxon>Bacillati</taxon>
        <taxon>Bacillota</taxon>
        <taxon>Clostridia</taxon>
        <taxon>Eubacteriales</taxon>
        <taxon>Heliobacteriaceae</taxon>
        <taxon>Heliobacterium</taxon>
    </lineage>
</organism>
<keyword evidence="5" id="KW-0028">Amino-acid biosynthesis</keyword>
<reference evidence="12 13" key="3">
    <citation type="submission" date="2019-11" db="EMBL/GenBank/DDBJ databases">
        <title>Whole-genome sequence of a the green, strictly anaerobic photosynthetic bacterium Heliobacillus mobilis DSM 6151.</title>
        <authorList>
            <person name="Kyndt J.A."/>
            <person name="Meyer T.E."/>
        </authorList>
    </citation>
    <scope>NUCLEOTIDE SEQUENCE [LARGE SCALE GENOMIC DNA]</scope>
    <source>
        <strain evidence="12 13">DSM 6151</strain>
    </source>
</reference>
<reference evidence="11" key="2">
    <citation type="submission" date="2002-08" db="EMBL/GenBank/DDBJ databases">
        <authorList>
            <person name="Liolios K.G."/>
            <person name="Chu L."/>
            <person name="Ostrovskaya O."/>
            <person name="Mendybaeva N."/>
            <person name="Koukharenko V."/>
            <person name="Gerdes S."/>
            <person name="Kyrpides N."/>
            <person name="Overbeek R."/>
        </authorList>
    </citation>
    <scope>NUCLEOTIDE SEQUENCE</scope>
</reference>
<dbReference type="FunFam" id="3.20.20.70:FF:000024">
    <property type="entry name" value="Indole-3-glycerol phosphate synthase"/>
    <property type="match status" value="1"/>
</dbReference>
<dbReference type="SUPFAM" id="SSF51366">
    <property type="entry name" value="Ribulose-phoshate binding barrel"/>
    <property type="match status" value="1"/>
</dbReference>
<dbReference type="EC" id="4.1.1.48" evidence="4"/>
<dbReference type="GO" id="GO:0004640">
    <property type="term" value="F:phosphoribosylanthranilate isomerase activity"/>
    <property type="evidence" value="ECO:0007669"/>
    <property type="project" value="TreeGrafter"/>
</dbReference>